<gene>
    <name evidence="1" type="ORF">SAMN04488502_102249</name>
</gene>
<dbReference type="Proteomes" id="UP000214880">
    <property type="component" value="Unassembled WGS sequence"/>
</dbReference>
<dbReference type="STRING" id="146817.SAMN04488502_102249"/>
<evidence type="ECO:0000313" key="2">
    <source>
        <dbReference type="Proteomes" id="UP000214880"/>
    </source>
</evidence>
<sequence length="99" mass="11885">MCGKCGHPKKECTCKKYDYDYCDKPKCHDDCDWDDFDPCTAPPQMHCDAKKECVKTFTCFYKLYRICQYRLYKVCSRCKHEFDYHHHRGACPRCSGRPY</sequence>
<keyword evidence="2" id="KW-1185">Reference proteome</keyword>
<protein>
    <submittedName>
        <fullName evidence="1">Uncharacterized protein</fullName>
    </submittedName>
</protein>
<proteinExistence type="predicted"/>
<dbReference type="AlphaFoldDB" id="A0A1G9QQB0"/>
<reference evidence="1 2" key="1">
    <citation type="submission" date="2016-10" db="EMBL/GenBank/DDBJ databases">
        <authorList>
            <person name="de Groot N.N."/>
        </authorList>
    </citation>
    <scope>NUCLEOTIDE SEQUENCE [LARGE SCALE GENOMIC DNA]</scope>
    <source>
        <strain evidence="1 2">DSM 1736</strain>
    </source>
</reference>
<dbReference type="EMBL" id="FNHB01000002">
    <property type="protein sequence ID" value="SDM12747.1"/>
    <property type="molecule type" value="Genomic_DNA"/>
</dbReference>
<evidence type="ECO:0000313" key="1">
    <source>
        <dbReference type="EMBL" id="SDM12747.1"/>
    </source>
</evidence>
<name>A0A1G9QQB0_9FIRM</name>
<organism evidence="1 2">
    <name type="scientific">Dendrosporobacter quercicolus</name>
    <dbReference type="NCBI Taxonomy" id="146817"/>
    <lineage>
        <taxon>Bacteria</taxon>
        <taxon>Bacillati</taxon>
        <taxon>Bacillota</taxon>
        <taxon>Negativicutes</taxon>
        <taxon>Selenomonadales</taxon>
        <taxon>Sporomusaceae</taxon>
        <taxon>Dendrosporobacter</taxon>
    </lineage>
</organism>
<accession>A0A1G9QQB0</accession>